<sequence length="94" mass="10331">MGSAILTKPPIAERAEGFTRAGSERIPGKYPFQLDWIFLEEKHRNKGQLTKLLAELLEFPKGKGVMAICSPHKFHSRADGDLGSATRGIAKPTL</sequence>
<dbReference type="Proteomes" id="UP001229355">
    <property type="component" value="Chromosome 2"/>
</dbReference>
<dbReference type="EMBL" id="CP120374">
    <property type="protein sequence ID" value="WEX91034.1"/>
    <property type="molecule type" value="Genomic_DNA"/>
</dbReference>
<name>A0ABY8DJF7_9HYPH</name>
<evidence type="ECO:0000313" key="1">
    <source>
        <dbReference type="EMBL" id="WEX91034.1"/>
    </source>
</evidence>
<keyword evidence="2" id="KW-1185">Reference proteome</keyword>
<proteinExistence type="predicted"/>
<organism evidence="1 2">
    <name type="scientific">Sinorhizobium garamanticum</name>
    <dbReference type="NCBI Taxonomy" id="680247"/>
    <lineage>
        <taxon>Bacteria</taxon>
        <taxon>Pseudomonadati</taxon>
        <taxon>Pseudomonadota</taxon>
        <taxon>Alphaproteobacteria</taxon>
        <taxon>Hyphomicrobiales</taxon>
        <taxon>Rhizobiaceae</taxon>
        <taxon>Sinorhizobium/Ensifer group</taxon>
        <taxon>Sinorhizobium</taxon>
    </lineage>
</organism>
<gene>
    <name evidence="1" type="ORF">PZN02_004639</name>
</gene>
<dbReference type="RefSeq" id="WP_280662997.1">
    <property type="nucleotide sequence ID" value="NZ_CP120374.1"/>
</dbReference>
<evidence type="ECO:0000313" key="2">
    <source>
        <dbReference type="Proteomes" id="UP001229355"/>
    </source>
</evidence>
<reference evidence="1 2" key="1">
    <citation type="submission" date="2023-03" db="EMBL/GenBank/DDBJ databases">
        <authorList>
            <person name="Kaur S."/>
            <person name="Espinosa-Saiz D."/>
            <person name="Velazquez E."/>
            <person name="Menendez E."/>
            <person name="diCenzo G.C."/>
        </authorList>
    </citation>
    <scope>NUCLEOTIDE SEQUENCE [LARGE SCALE GENOMIC DNA]</scope>
    <source>
        <strain evidence="1 2">LMG 24692</strain>
    </source>
</reference>
<accession>A0ABY8DJF7</accession>
<protein>
    <submittedName>
        <fullName evidence="1">Uncharacterized protein</fullName>
    </submittedName>
</protein>